<dbReference type="Pfam" id="PF00005">
    <property type="entry name" value="ABC_tran"/>
    <property type="match status" value="1"/>
</dbReference>
<feature type="transmembrane region" description="Helical" evidence="12">
    <location>
        <begin position="192"/>
        <end position="216"/>
    </location>
</feature>
<keyword evidence="9 12" id="KW-0472">Membrane</keyword>
<feature type="transmembrane region" description="Helical" evidence="12">
    <location>
        <begin position="20"/>
        <end position="40"/>
    </location>
</feature>
<feature type="transmembrane region" description="Helical" evidence="12">
    <location>
        <begin position="270"/>
        <end position="288"/>
    </location>
</feature>
<keyword evidence="8 12" id="KW-1133">Transmembrane helix</keyword>
<dbReference type="InterPro" id="IPR039421">
    <property type="entry name" value="Type_1_exporter"/>
</dbReference>
<evidence type="ECO:0000256" key="3">
    <source>
        <dbReference type="ARBA" id="ARBA00022448"/>
    </source>
</evidence>
<evidence type="ECO:0000256" key="8">
    <source>
        <dbReference type="ARBA" id="ARBA00022989"/>
    </source>
</evidence>
<dbReference type="InterPro" id="IPR011527">
    <property type="entry name" value="ABC1_TM_dom"/>
</dbReference>
<evidence type="ECO:0000256" key="1">
    <source>
        <dbReference type="ARBA" id="ARBA00004141"/>
    </source>
</evidence>
<dbReference type="PANTHER" id="PTHR43394:SF14">
    <property type="entry name" value="TRANSPORTER 2, ATP BINDING CASSETTE SUBFAMILY B"/>
    <property type="match status" value="1"/>
</dbReference>
<accession>A0ABM5BY83</accession>
<dbReference type="Pfam" id="PF00664">
    <property type="entry name" value="ABC_membrane"/>
    <property type="match status" value="1"/>
</dbReference>
<gene>
    <name evidence="16" type="primary">TAP2</name>
</gene>
<dbReference type="InterPro" id="IPR003593">
    <property type="entry name" value="AAA+_ATPase"/>
</dbReference>
<evidence type="ECO:0000256" key="6">
    <source>
        <dbReference type="ARBA" id="ARBA00022840"/>
    </source>
</evidence>
<comment type="subcellular location">
    <subcellularLocation>
        <location evidence="1">Membrane</location>
        <topology evidence="1">Multi-pass membrane protein</topology>
    </subcellularLocation>
</comment>
<keyword evidence="15" id="KW-1185">Reference proteome</keyword>
<evidence type="ECO:0000256" key="5">
    <source>
        <dbReference type="ARBA" id="ARBA00022741"/>
    </source>
</evidence>
<dbReference type="SUPFAM" id="SSF52540">
    <property type="entry name" value="P-loop containing nucleoside triphosphate hydrolases"/>
    <property type="match status" value="1"/>
</dbReference>
<protein>
    <recommendedName>
        <fullName evidence="10">ABC-type antigen peptide transporter</fullName>
        <ecNumber evidence="10">7.4.2.14</ecNumber>
    </recommendedName>
</protein>
<dbReference type="NCBIfam" id="TIGR00958">
    <property type="entry name" value="3a01208"/>
    <property type="match status" value="1"/>
</dbReference>
<sequence length="719" mass="79106">MRLSDLRPWASLLLADSALLWLLRGPLGALLPPGLPGLWLEGTLRLGGLWWLLRLGGLLGFVGALLPPFCLVTPLFLSLRALVPGALSAPPARVASASWSWLLLGSGAAGLSWAVWAVLGAPGPQERERGQENNRAFTWRLLQLSRPDLPLLAAAFFFLVLAVLGETLIPYYSGRVIDILGGDFDPDAFVSAIFFMCLFSVGSSLSAGCRGSAFTLTMSRINLRIREQLFSSLLRQDLTFFQETKTGELNSRLSSDTKLMSCWLPLNANVFLRSLVKVLGLYGFMLSLSPRLTLLSLLELPVTIAAEKVYNARRQAVLQEIQDAVAKAGQVVREAVGGLQTVRSFGAEEQEVCRYKEALERCRQLWWRRDLERALYLLLRRTLHLAMQVLLLNCGLQQILVGDLTRGGLLSFLLYQEDVCSHVQTVVYMFGDMLSNVGAAEKVFCYLDRKPNLPPPGTLAPPTLRGLVEFQDVSFAYPSHPSQPVLKGLTFTLRPGEMTALVGPNGSGKSTVAALLQNLYQPTGGQVLLDGVPISQYEHHYLHQQVVLVGQEPVLFSGSVRDNIAYGLKSCSDDKVMAAAQAARADEFIKEMEHGLSTDVGEKGSQLAVGQKQRLAIARALVRDPQVLILDEATSALDVECEQALQDWRSRGDRTVLVIAHRLQTVQSADQILVLRQGELQEHGRLLEGQDLCSLVQQSWRTESPETLDPSRDHLSDPE</sequence>
<dbReference type="PROSITE" id="PS50893">
    <property type="entry name" value="ABC_TRANSPORTER_2"/>
    <property type="match status" value="1"/>
</dbReference>
<feature type="transmembrane region" description="Helical" evidence="12">
    <location>
        <begin position="52"/>
        <end position="79"/>
    </location>
</feature>
<proteinExistence type="inferred from homology"/>
<keyword evidence="3" id="KW-0813">Transport</keyword>
<organism evidence="15 16">
    <name type="scientific">Vicugna pacos</name>
    <name type="common">Alpaca</name>
    <name type="synonym">Lama pacos</name>
    <dbReference type="NCBI Taxonomy" id="30538"/>
    <lineage>
        <taxon>Eukaryota</taxon>
        <taxon>Metazoa</taxon>
        <taxon>Chordata</taxon>
        <taxon>Craniata</taxon>
        <taxon>Vertebrata</taxon>
        <taxon>Euteleostomi</taxon>
        <taxon>Mammalia</taxon>
        <taxon>Eutheria</taxon>
        <taxon>Laurasiatheria</taxon>
        <taxon>Artiodactyla</taxon>
        <taxon>Tylopoda</taxon>
        <taxon>Camelidae</taxon>
        <taxon>Vicugna</taxon>
    </lineage>
</organism>
<evidence type="ECO:0000256" key="9">
    <source>
        <dbReference type="ARBA" id="ARBA00023136"/>
    </source>
</evidence>
<feature type="transmembrane region" description="Helical" evidence="12">
    <location>
        <begin position="149"/>
        <end position="172"/>
    </location>
</feature>
<reference evidence="16" key="1">
    <citation type="submission" date="2025-08" db="UniProtKB">
        <authorList>
            <consortium name="RefSeq"/>
        </authorList>
    </citation>
    <scope>IDENTIFICATION</scope>
</reference>
<dbReference type="Proteomes" id="UP001652581">
    <property type="component" value="Chromosome 20"/>
</dbReference>
<dbReference type="InterPro" id="IPR005293">
    <property type="entry name" value="Tap2/ABCB3"/>
</dbReference>
<evidence type="ECO:0000313" key="15">
    <source>
        <dbReference type="Proteomes" id="UP001652581"/>
    </source>
</evidence>
<dbReference type="InterPro" id="IPR017871">
    <property type="entry name" value="ABC_transporter-like_CS"/>
</dbReference>
<dbReference type="PROSITE" id="PS50929">
    <property type="entry name" value="ABC_TM1F"/>
    <property type="match status" value="1"/>
</dbReference>
<comment type="catalytic activity">
    <reaction evidence="11">
        <text>a peptide antigen(in) + ATP + H2O = a peptide antigen(out) + ADP + phosphate + H(+)</text>
        <dbReference type="Rhea" id="RHEA:65972"/>
        <dbReference type="Rhea" id="RHEA-COMP:16941"/>
        <dbReference type="ChEBI" id="CHEBI:15377"/>
        <dbReference type="ChEBI" id="CHEBI:15378"/>
        <dbReference type="ChEBI" id="CHEBI:30616"/>
        <dbReference type="ChEBI" id="CHEBI:43474"/>
        <dbReference type="ChEBI" id="CHEBI:166823"/>
        <dbReference type="ChEBI" id="CHEBI:456216"/>
        <dbReference type="EC" id="7.4.2.14"/>
    </reaction>
    <physiologicalReaction direction="left-to-right" evidence="11">
        <dbReference type="Rhea" id="RHEA:65973"/>
    </physiologicalReaction>
</comment>
<dbReference type="PRINTS" id="PR01897">
    <property type="entry name" value="TAP2PROTEIN"/>
</dbReference>
<dbReference type="SMART" id="SM00382">
    <property type="entry name" value="AAA"/>
    <property type="match status" value="1"/>
</dbReference>
<feature type="domain" description="ABC transmembrane type-1" evidence="14">
    <location>
        <begin position="153"/>
        <end position="435"/>
    </location>
</feature>
<dbReference type="SUPFAM" id="SSF90123">
    <property type="entry name" value="ABC transporter transmembrane region"/>
    <property type="match status" value="1"/>
</dbReference>
<dbReference type="EC" id="7.4.2.14" evidence="10"/>
<dbReference type="RefSeq" id="XP_072801362.1">
    <property type="nucleotide sequence ID" value="XM_072945261.1"/>
</dbReference>
<dbReference type="InterPro" id="IPR027417">
    <property type="entry name" value="P-loop_NTPase"/>
</dbReference>
<dbReference type="PANTHER" id="PTHR43394">
    <property type="entry name" value="ATP-DEPENDENT PERMEASE MDL1, MITOCHONDRIAL"/>
    <property type="match status" value="1"/>
</dbReference>
<dbReference type="Gene3D" id="1.20.1560.10">
    <property type="entry name" value="ABC transporter type 1, transmembrane domain"/>
    <property type="match status" value="1"/>
</dbReference>
<evidence type="ECO:0000256" key="10">
    <source>
        <dbReference type="ARBA" id="ARBA00034522"/>
    </source>
</evidence>
<keyword evidence="7" id="KW-0653">Protein transport</keyword>
<evidence type="ECO:0000313" key="16">
    <source>
        <dbReference type="RefSeq" id="XP_072801362.1"/>
    </source>
</evidence>
<keyword evidence="4 12" id="KW-0812">Transmembrane</keyword>
<keyword evidence="6" id="KW-0067">ATP-binding</keyword>
<dbReference type="InterPro" id="IPR013305">
    <property type="entry name" value="ABC_Tap-like"/>
</dbReference>
<dbReference type="PROSITE" id="PS00211">
    <property type="entry name" value="ABC_TRANSPORTER_1"/>
    <property type="match status" value="1"/>
</dbReference>
<name>A0ABM5BY83_VICPA</name>
<dbReference type="InterPro" id="IPR036640">
    <property type="entry name" value="ABC1_TM_sf"/>
</dbReference>
<dbReference type="CDD" id="cd18590">
    <property type="entry name" value="ABC_6TM_TAP2"/>
    <property type="match status" value="1"/>
</dbReference>
<keyword evidence="7" id="KW-0571">Peptide transport</keyword>
<evidence type="ECO:0000256" key="11">
    <source>
        <dbReference type="ARBA" id="ARBA00048240"/>
    </source>
</evidence>
<dbReference type="InterPro" id="IPR003439">
    <property type="entry name" value="ABC_transporter-like_ATP-bd"/>
</dbReference>
<feature type="transmembrane region" description="Helical" evidence="12">
    <location>
        <begin position="99"/>
        <end position="119"/>
    </location>
</feature>
<evidence type="ECO:0000256" key="7">
    <source>
        <dbReference type="ARBA" id="ARBA00022856"/>
    </source>
</evidence>
<comment type="similarity">
    <text evidence="2">Belongs to the ABC transporter superfamily. ABCB family. MHC peptide exporter (TC 3.A.1.209) subfamily.</text>
</comment>
<evidence type="ECO:0000256" key="4">
    <source>
        <dbReference type="ARBA" id="ARBA00022692"/>
    </source>
</evidence>
<evidence type="ECO:0000259" key="14">
    <source>
        <dbReference type="PROSITE" id="PS50929"/>
    </source>
</evidence>
<dbReference type="Gene3D" id="3.40.50.300">
    <property type="entry name" value="P-loop containing nucleotide triphosphate hydrolases"/>
    <property type="match status" value="1"/>
</dbReference>
<evidence type="ECO:0000256" key="12">
    <source>
        <dbReference type="SAM" id="Phobius"/>
    </source>
</evidence>
<keyword evidence="5" id="KW-0547">Nucleotide-binding</keyword>
<dbReference type="GeneID" id="107033346"/>
<feature type="domain" description="ABC transporter" evidence="13">
    <location>
        <begin position="468"/>
        <end position="702"/>
    </location>
</feature>
<evidence type="ECO:0000259" key="13">
    <source>
        <dbReference type="PROSITE" id="PS50893"/>
    </source>
</evidence>
<evidence type="ECO:0000256" key="2">
    <source>
        <dbReference type="ARBA" id="ARBA00006493"/>
    </source>
</evidence>